<evidence type="ECO:0000256" key="5">
    <source>
        <dbReference type="ARBA" id="ARBA00023034"/>
    </source>
</evidence>
<evidence type="ECO:0000256" key="4">
    <source>
        <dbReference type="ARBA" id="ARBA00022892"/>
    </source>
</evidence>
<comment type="subunit">
    <text evidence="9">Part of the multisubunit transport protein particle (TRAPP) complex.</text>
</comment>
<evidence type="ECO:0000256" key="7">
    <source>
        <dbReference type="ARBA" id="ARBA00046052"/>
    </source>
</evidence>
<comment type="similarity">
    <text evidence="6">Belongs to the TRAPP small subunits family. TRAPPC4 subfamily.</text>
</comment>
<dbReference type="PANTHER" id="PTHR23249:SF15">
    <property type="entry name" value="TRAFFICKING PROTEIN PARTICLE COMPLEX SUBUNIT 4"/>
    <property type="match status" value="1"/>
</dbReference>
<dbReference type="Proteomes" id="UP001626550">
    <property type="component" value="Unassembled WGS sequence"/>
</dbReference>
<comment type="caution">
    <text evidence="10">The sequence shown here is derived from an EMBL/GenBank/DDBJ whole genome shotgun (WGS) entry which is preliminary data.</text>
</comment>
<keyword evidence="3 9" id="KW-0256">Endoplasmic reticulum</keyword>
<name>A0ABD2PSJ9_9PLAT</name>
<comment type="subunit">
    <text evidence="8">Component of the multisubunit TRAPP (transport protein particle) complex, which includes at least TRAPPC2, TRAPPC2L, TRAPPC3, TRAPPC3L, TRAPPC4, TRAPPC5, TRAPPC8, TRAPPC9, TRAPPC10, TRAPPC11 and TRAPPC12. Interacts with SDC2.</text>
</comment>
<evidence type="ECO:0000256" key="2">
    <source>
        <dbReference type="ARBA" id="ARBA00022448"/>
    </source>
</evidence>
<dbReference type="GO" id="GO:0005783">
    <property type="term" value="C:endoplasmic reticulum"/>
    <property type="evidence" value="ECO:0007669"/>
    <property type="project" value="UniProtKB-SubCell"/>
</dbReference>
<dbReference type="GO" id="GO:0006888">
    <property type="term" value="P:endoplasmic reticulum to Golgi vesicle-mediated transport"/>
    <property type="evidence" value="ECO:0007669"/>
    <property type="project" value="UniProtKB-UniRule"/>
</dbReference>
<keyword evidence="2 9" id="KW-0813">Transport</keyword>
<accession>A0ABD2PSJ9</accession>
<reference evidence="10 11" key="1">
    <citation type="submission" date="2024-11" db="EMBL/GenBank/DDBJ databases">
        <title>Adaptive evolution of stress response genes in parasites aligns with host niche diversity.</title>
        <authorList>
            <person name="Hahn C."/>
            <person name="Resl P."/>
        </authorList>
    </citation>
    <scope>NUCLEOTIDE SEQUENCE [LARGE SCALE GENOMIC DNA]</scope>
    <source>
        <strain evidence="10">EGGRZ-B1_66</strain>
        <tissue evidence="10">Body</tissue>
    </source>
</reference>
<dbReference type="SMART" id="SM01399">
    <property type="entry name" value="Sybindin"/>
    <property type="match status" value="1"/>
</dbReference>
<protein>
    <recommendedName>
        <fullName evidence="9">Trafficking protein particle complex subunit</fullName>
    </recommendedName>
</protein>
<evidence type="ECO:0000256" key="8">
    <source>
        <dbReference type="ARBA" id="ARBA00046941"/>
    </source>
</evidence>
<dbReference type="Pfam" id="PF04099">
    <property type="entry name" value="Sybindin"/>
    <property type="match status" value="1"/>
</dbReference>
<proteinExistence type="inferred from homology"/>
<dbReference type="PANTHER" id="PTHR23249">
    <property type="entry name" value="TRAFFICKING PROTEIN PARTICLE COMPLEX SUBUNIT"/>
    <property type="match status" value="1"/>
</dbReference>
<evidence type="ECO:0000256" key="3">
    <source>
        <dbReference type="ARBA" id="ARBA00022824"/>
    </source>
</evidence>
<dbReference type="GO" id="GO:0005794">
    <property type="term" value="C:Golgi apparatus"/>
    <property type="evidence" value="ECO:0007669"/>
    <property type="project" value="UniProtKB-SubCell"/>
</dbReference>
<evidence type="ECO:0000313" key="10">
    <source>
        <dbReference type="EMBL" id="KAL3310456.1"/>
    </source>
</evidence>
<gene>
    <name evidence="10" type="primary">TRAPPC4</name>
    <name evidence="10" type="ORF">Ciccas_010981</name>
</gene>
<dbReference type="GO" id="GO:0030008">
    <property type="term" value="C:TRAPP complex"/>
    <property type="evidence" value="ECO:0007669"/>
    <property type="project" value="UniProtKB-UniRule"/>
</dbReference>
<evidence type="ECO:0000256" key="1">
    <source>
        <dbReference type="ARBA" id="ARBA00004555"/>
    </source>
</evidence>
<dbReference type="AlphaFoldDB" id="A0ABD2PSJ9"/>
<organism evidence="10 11">
    <name type="scientific">Cichlidogyrus casuarinus</name>
    <dbReference type="NCBI Taxonomy" id="1844966"/>
    <lineage>
        <taxon>Eukaryota</taxon>
        <taxon>Metazoa</taxon>
        <taxon>Spiralia</taxon>
        <taxon>Lophotrochozoa</taxon>
        <taxon>Platyhelminthes</taxon>
        <taxon>Monogenea</taxon>
        <taxon>Monopisthocotylea</taxon>
        <taxon>Dactylogyridea</taxon>
        <taxon>Ancyrocephalidae</taxon>
        <taxon>Cichlidogyrus</taxon>
    </lineage>
</organism>
<dbReference type="EMBL" id="JBJKFK010002940">
    <property type="protein sequence ID" value="KAL3310456.1"/>
    <property type="molecule type" value="Genomic_DNA"/>
</dbReference>
<sequence length="227" mass="25711">MIISASGSLVFEYTHNNLVQKVEKKFDYPVPLRFYVRDGYVDVEFGVIDEIKPGYRIYAINGIDAVGTNLRDGRNILNLINDPQNFPLSMVLGTSVPSSDLKISLASLFHTMHSLARNLTPKSLIHAQKGANLKPSGLQFISTKSHNFHCFESATGVKFVMITDYRIPPQNKESLRKIYDLYTNYVLKNPLIDINQPFTSKADFLIEDLKQICNQLERETKLQPLSA</sequence>
<comment type="subcellular location">
    <subcellularLocation>
        <location evidence="9">Endoplasmic reticulum</location>
    </subcellularLocation>
    <subcellularLocation>
        <location evidence="9">Golgi apparatus</location>
        <location evidence="9">cis-Golgi network</location>
    </subcellularLocation>
    <subcellularLocation>
        <location evidence="1">Golgi apparatus</location>
    </subcellularLocation>
</comment>
<evidence type="ECO:0000256" key="9">
    <source>
        <dbReference type="RuleBase" id="RU366065"/>
    </source>
</evidence>
<dbReference type="InterPro" id="IPR011012">
    <property type="entry name" value="Longin-like_dom_sf"/>
</dbReference>
<dbReference type="SUPFAM" id="SSF64356">
    <property type="entry name" value="SNARE-like"/>
    <property type="match status" value="1"/>
</dbReference>
<keyword evidence="4 9" id="KW-0931">ER-Golgi transport</keyword>
<evidence type="ECO:0000256" key="6">
    <source>
        <dbReference type="ARBA" id="ARBA00038179"/>
    </source>
</evidence>
<keyword evidence="5 9" id="KW-0333">Golgi apparatus</keyword>
<dbReference type="InterPro" id="IPR007233">
    <property type="entry name" value="TRAPPC"/>
</dbReference>
<keyword evidence="11" id="KW-1185">Reference proteome</keyword>
<dbReference type="Gene3D" id="3.30.450.70">
    <property type="match status" value="1"/>
</dbReference>
<evidence type="ECO:0000313" key="11">
    <source>
        <dbReference type="Proteomes" id="UP001626550"/>
    </source>
</evidence>
<comment type="function">
    <text evidence="7">Core component of the TRAPP complexes which has a function of guanine nucleotide exchange factor activity for Rab1 GTPase. Plays a role in vesicular transport from endoplasmic reticulum to Golgi and autophagy. May play a role in dendrite postsynaptic membrane trafficking.</text>
</comment>